<keyword evidence="9" id="KW-0234">DNA repair</keyword>
<comment type="caution">
    <text evidence="12">The sequence shown here is derived from an EMBL/GenBank/DDBJ whole genome shotgun (WGS) entry which is preliminary data.</text>
</comment>
<accession>A0A9D1E359</accession>
<proteinExistence type="predicted"/>
<dbReference type="InterPro" id="IPR049035">
    <property type="entry name" value="ADDB_N"/>
</dbReference>
<dbReference type="PANTHER" id="PTHR30591">
    <property type="entry name" value="RECBCD ENZYME SUBUNIT RECC"/>
    <property type="match status" value="1"/>
</dbReference>
<dbReference type="GO" id="GO:0006310">
    <property type="term" value="P:DNA recombination"/>
    <property type="evidence" value="ECO:0007669"/>
    <property type="project" value="TreeGrafter"/>
</dbReference>
<dbReference type="InterPro" id="IPR011604">
    <property type="entry name" value="PDDEXK-like_dom_sf"/>
</dbReference>
<keyword evidence="4" id="KW-0378">Hydrolase</keyword>
<keyword evidence="5" id="KW-0347">Helicase</keyword>
<organism evidence="12 13">
    <name type="scientific">Candidatus Fimimonas gallinarum</name>
    <dbReference type="NCBI Taxonomy" id="2840821"/>
    <lineage>
        <taxon>Bacteria</taxon>
        <taxon>Pseudomonadati</taxon>
        <taxon>Myxococcota</taxon>
        <taxon>Myxococcia</taxon>
        <taxon>Myxococcales</taxon>
        <taxon>Cystobacterineae</taxon>
        <taxon>Myxococcaceae</taxon>
        <taxon>Myxococcaceae incertae sedis</taxon>
        <taxon>Candidatus Fimimonas</taxon>
    </lineage>
</organism>
<sequence>MITIYKSNSMKDAAAYITKVLKSVDQSNLDVVRTVIVPDRASMEAERALLKAVGGSFNIRVRTFRRLANEILPKFDYLSKQSGIMALTGIIQDVKTQLTCYTKGVNTPGFVADMYDTISTMKYCRISPDDLLKENLPKGVRGKAHDIAVIYKAYMDYTKDAFVDSADKLDLFCSEIPRSKACDGYFYLYDFDNLSVQELAVVEQLMLCSRGVTVACCVGEKPADGYLYLNDIYQGVLAVCKKNNIVPTVVEGMSYVNKYTRQIGENLFRYLQVSPVEADDFVEIFRGETRVQEVYALACRIQRYVRRGGRFKDVYVVTSDVNKYYNAVATVFDELQIPYFCDRQFVLGNHPYATFITDYIALCKSNGRLDFVLPFVKNHLFCGSFDVNGNVDENVFHFENYCLKYNVSYNYNPFTLGKTETYFANAEAFRQKFFQLFQKVKFPSSATAEQFVATVRTLVETTQLNERNVAFAQQQQAFGLSFESKVTLQAQEKFEEVLSQAERVLHGRYLQLEDFLRILTAALASVKISVLPVTNDCVVFANMAKARKHDIVFLALLGANYGAMPIVKSDCKLLSDRNIQDLAASGIFVEPQIFVENKRERFSLFQLLLEPSKHLYVSYAEADGANALTPSPFVGELQNMFTQKGQPLSLVQQADEEVYTTKQAISKIVSGKRRIQDNQQVKTPSFSVLQKHLGAQAEKFAFFKTCHVRVENGKQFYLYNSETSVSKLTDFYKCPYRFYLEYGLRVKPRSVAELQASDLGNILHEVLENYVRKANLDESDAQTNDVASKCFADAISDDYYKAMKTNAQLVGMLEQLKAEALRMCRVVKKQLKESCFSNMATELAFGTKEDLPPVEVDYGDGKFLLIGKIDRVDVDDGKFIVIDYKSGATAASYTEKDLYLGHKLQLLVYVKAVQTVYGYQPAGFYYFNMHNNFTEADNSKVYVYNGRTLDDAEVACRLDVNLSQSQKSEKLGLSLNADGSLSRRGNKLLSANQFENQVRYAIEMIEQAGKLMLQGFADVSPYKHCCDYCDYKDVCDFGDVLTEGEREVEVSVSAEDIDDTVEKCQKISQQRNKT</sequence>
<reference evidence="12" key="1">
    <citation type="submission" date="2020-10" db="EMBL/GenBank/DDBJ databases">
        <authorList>
            <person name="Gilroy R."/>
        </authorList>
    </citation>
    <scope>NUCLEOTIDE SEQUENCE</scope>
    <source>
        <strain evidence="12">CHK121-14286</strain>
    </source>
</reference>
<evidence type="ECO:0000256" key="2">
    <source>
        <dbReference type="ARBA" id="ARBA00022741"/>
    </source>
</evidence>
<dbReference type="SUPFAM" id="SSF52540">
    <property type="entry name" value="P-loop containing nucleoside triphosphate hydrolases"/>
    <property type="match status" value="1"/>
</dbReference>
<keyword evidence="1" id="KW-0540">Nuclease</keyword>
<dbReference type="GO" id="GO:0006281">
    <property type="term" value="P:DNA repair"/>
    <property type="evidence" value="ECO:0007669"/>
    <property type="project" value="UniProtKB-KW"/>
</dbReference>
<evidence type="ECO:0000256" key="9">
    <source>
        <dbReference type="ARBA" id="ARBA00023204"/>
    </source>
</evidence>
<dbReference type="AlphaFoldDB" id="A0A9D1E359"/>
<evidence type="ECO:0000256" key="7">
    <source>
        <dbReference type="ARBA" id="ARBA00022840"/>
    </source>
</evidence>
<dbReference type="Gene3D" id="3.40.50.300">
    <property type="entry name" value="P-loop containing nucleotide triphosphate hydrolases"/>
    <property type="match status" value="3"/>
</dbReference>
<keyword evidence="2" id="KW-0547">Nucleotide-binding</keyword>
<evidence type="ECO:0000259" key="11">
    <source>
        <dbReference type="Pfam" id="PF21445"/>
    </source>
</evidence>
<dbReference type="InterPro" id="IPR011335">
    <property type="entry name" value="Restrct_endonuc-II-like"/>
</dbReference>
<evidence type="ECO:0000313" key="13">
    <source>
        <dbReference type="Proteomes" id="UP000824200"/>
    </source>
</evidence>
<evidence type="ECO:0000256" key="8">
    <source>
        <dbReference type="ARBA" id="ARBA00023125"/>
    </source>
</evidence>
<dbReference type="Pfam" id="PF21445">
    <property type="entry name" value="ADDB_N"/>
    <property type="match status" value="1"/>
</dbReference>
<keyword evidence="8" id="KW-0238">DNA-binding</keyword>
<dbReference type="Gene3D" id="3.90.320.10">
    <property type="match status" value="1"/>
</dbReference>
<name>A0A9D1E359_9BACT</name>
<keyword evidence="7" id="KW-0067">ATP-binding</keyword>
<evidence type="ECO:0000256" key="4">
    <source>
        <dbReference type="ARBA" id="ARBA00022801"/>
    </source>
</evidence>
<dbReference type="SUPFAM" id="SSF52980">
    <property type="entry name" value="Restriction endonuclease-like"/>
    <property type="match status" value="1"/>
</dbReference>
<evidence type="ECO:0000256" key="3">
    <source>
        <dbReference type="ARBA" id="ARBA00022763"/>
    </source>
</evidence>
<dbReference type="GO" id="GO:0004527">
    <property type="term" value="F:exonuclease activity"/>
    <property type="evidence" value="ECO:0007669"/>
    <property type="project" value="UniProtKB-KW"/>
</dbReference>
<feature type="domain" description="ATP-dependent helicase/deoxyribonuclease subunit B N-terminal" evidence="11">
    <location>
        <begin position="18"/>
        <end position="242"/>
    </location>
</feature>
<dbReference type="EMBL" id="DVHL01000016">
    <property type="protein sequence ID" value="HIR65653.1"/>
    <property type="molecule type" value="Genomic_DNA"/>
</dbReference>
<dbReference type="GO" id="GO:0005524">
    <property type="term" value="F:ATP binding"/>
    <property type="evidence" value="ECO:0007669"/>
    <property type="project" value="UniProtKB-KW"/>
</dbReference>
<dbReference type="GO" id="GO:0004386">
    <property type="term" value="F:helicase activity"/>
    <property type="evidence" value="ECO:0007669"/>
    <property type="project" value="UniProtKB-KW"/>
</dbReference>
<dbReference type="InterPro" id="IPR027417">
    <property type="entry name" value="P-loop_NTPase"/>
</dbReference>
<dbReference type="Proteomes" id="UP000824200">
    <property type="component" value="Unassembled WGS sequence"/>
</dbReference>
<keyword evidence="3" id="KW-0227">DNA damage</keyword>
<reference evidence="12" key="2">
    <citation type="journal article" date="2021" name="PeerJ">
        <title>Extensive microbial diversity within the chicken gut microbiome revealed by metagenomics and culture.</title>
        <authorList>
            <person name="Gilroy R."/>
            <person name="Ravi A."/>
            <person name="Getino M."/>
            <person name="Pursley I."/>
            <person name="Horton D.L."/>
            <person name="Alikhan N.F."/>
            <person name="Baker D."/>
            <person name="Gharbi K."/>
            <person name="Hall N."/>
            <person name="Watson M."/>
            <person name="Adriaenssens E.M."/>
            <person name="Foster-Nyarko E."/>
            <person name="Jarju S."/>
            <person name="Secka A."/>
            <person name="Antonio M."/>
            <person name="Oren A."/>
            <person name="Chaudhuri R.R."/>
            <person name="La Ragione R."/>
            <person name="Hildebrand F."/>
            <person name="Pallen M.J."/>
        </authorList>
    </citation>
    <scope>NUCLEOTIDE SEQUENCE</scope>
    <source>
        <strain evidence="12">CHK121-14286</strain>
    </source>
</reference>
<evidence type="ECO:0000256" key="6">
    <source>
        <dbReference type="ARBA" id="ARBA00022839"/>
    </source>
</evidence>
<evidence type="ECO:0000256" key="1">
    <source>
        <dbReference type="ARBA" id="ARBA00022722"/>
    </source>
</evidence>
<dbReference type="Pfam" id="PF12705">
    <property type="entry name" value="PDDEXK_1"/>
    <property type="match status" value="1"/>
</dbReference>
<dbReference type="PANTHER" id="PTHR30591:SF1">
    <property type="entry name" value="RECBCD ENZYME SUBUNIT RECC"/>
    <property type="match status" value="1"/>
</dbReference>
<evidence type="ECO:0000259" key="10">
    <source>
        <dbReference type="Pfam" id="PF12705"/>
    </source>
</evidence>
<gene>
    <name evidence="12" type="ORF">IAC95_02030</name>
</gene>
<dbReference type="GO" id="GO:0003677">
    <property type="term" value="F:DNA binding"/>
    <property type="evidence" value="ECO:0007669"/>
    <property type="project" value="UniProtKB-KW"/>
</dbReference>
<protein>
    <submittedName>
        <fullName evidence="12">PD-(D/E)XK nuclease family protein</fullName>
    </submittedName>
</protein>
<evidence type="ECO:0000256" key="5">
    <source>
        <dbReference type="ARBA" id="ARBA00022806"/>
    </source>
</evidence>
<feature type="domain" description="PD-(D/E)XK endonuclease-like" evidence="10">
    <location>
        <begin position="723"/>
        <end position="1036"/>
    </location>
</feature>
<dbReference type="InterPro" id="IPR038726">
    <property type="entry name" value="PDDEXK_AddAB-type"/>
</dbReference>
<keyword evidence="6" id="KW-0269">Exonuclease</keyword>
<evidence type="ECO:0000313" key="12">
    <source>
        <dbReference type="EMBL" id="HIR65653.1"/>
    </source>
</evidence>